<evidence type="ECO:0000313" key="6">
    <source>
        <dbReference type="EMBL" id="CAF3809800.1"/>
    </source>
</evidence>
<dbReference type="EMBL" id="CAJOBA010007700">
    <property type="protein sequence ID" value="CAF3809800.1"/>
    <property type="molecule type" value="Genomic_DNA"/>
</dbReference>
<dbReference type="EMBL" id="CAJNOK010007686">
    <property type="protein sequence ID" value="CAF1041610.1"/>
    <property type="molecule type" value="Genomic_DNA"/>
</dbReference>
<keyword evidence="1" id="KW-0285">Flavoprotein</keyword>
<evidence type="ECO:0000313" key="5">
    <source>
        <dbReference type="EMBL" id="CAF1041610.1"/>
    </source>
</evidence>
<proteinExistence type="predicted"/>
<evidence type="ECO:0000256" key="2">
    <source>
        <dbReference type="ARBA" id="ARBA00022827"/>
    </source>
</evidence>
<protein>
    <submittedName>
        <fullName evidence="5">Uncharacterized protein</fullName>
    </submittedName>
</protein>
<accession>A0A8S2E0Q1</accession>
<keyword evidence="4" id="KW-0812">Transmembrane</keyword>
<dbReference type="GO" id="GO:0004499">
    <property type="term" value="F:N,N-dimethylaniline monooxygenase activity"/>
    <property type="evidence" value="ECO:0007669"/>
    <property type="project" value="InterPro"/>
</dbReference>
<feature type="transmembrane region" description="Helical" evidence="4">
    <location>
        <begin position="80"/>
        <end position="98"/>
    </location>
</feature>
<evidence type="ECO:0000256" key="1">
    <source>
        <dbReference type="ARBA" id="ARBA00022630"/>
    </source>
</evidence>
<keyword evidence="2" id="KW-0274">FAD</keyword>
<dbReference type="Proteomes" id="UP000682733">
    <property type="component" value="Unassembled WGS sequence"/>
</dbReference>
<dbReference type="InterPro" id="IPR020946">
    <property type="entry name" value="Flavin_mOase-like"/>
</dbReference>
<reference evidence="5" key="1">
    <citation type="submission" date="2021-02" db="EMBL/GenBank/DDBJ databases">
        <authorList>
            <person name="Nowell W R."/>
        </authorList>
    </citation>
    <scope>NUCLEOTIDE SEQUENCE</scope>
</reference>
<keyword evidence="4" id="KW-0472">Membrane</keyword>
<evidence type="ECO:0000256" key="4">
    <source>
        <dbReference type="SAM" id="Phobius"/>
    </source>
</evidence>
<evidence type="ECO:0000256" key="3">
    <source>
        <dbReference type="ARBA" id="ARBA00023002"/>
    </source>
</evidence>
<keyword evidence="3" id="KW-0560">Oxidoreductase</keyword>
<comment type="caution">
    <text evidence="5">The sequence shown here is derived from an EMBL/GenBank/DDBJ whole genome shotgun (WGS) entry which is preliminary data.</text>
</comment>
<gene>
    <name evidence="5" type="ORF">OVA965_LOCUS16513</name>
    <name evidence="6" type="ORF">TMI583_LOCUS16527</name>
</gene>
<evidence type="ECO:0000313" key="7">
    <source>
        <dbReference type="Proteomes" id="UP000677228"/>
    </source>
</evidence>
<feature type="non-terminal residue" evidence="5">
    <location>
        <position position="1"/>
    </location>
</feature>
<dbReference type="GO" id="GO:0050661">
    <property type="term" value="F:NADP binding"/>
    <property type="evidence" value="ECO:0007669"/>
    <property type="project" value="InterPro"/>
</dbReference>
<dbReference type="GO" id="GO:0050660">
    <property type="term" value="F:flavin adenine dinucleotide binding"/>
    <property type="evidence" value="ECO:0007669"/>
    <property type="project" value="InterPro"/>
</dbReference>
<dbReference type="Pfam" id="PF00743">
    <property type="entry name" value="FMO-like"/>
    <property type="match status" value="1"/>
</dbReference>
<dbReference type="AlphaFoldDB" id="A0A8S2E0Q1"/>
<keyword evidence="4" id="KW-1133">Transmembrane helix</keyword>
<name>A0A8S2E0Q1_9BILA</name>
<organism evidence="5 7">
    <name type="scientific">Didymodactylos carnosus</name>
    <dbReference type="NCBI Taxonomy" id="1234261"/>
    <lineage>
        <taxon>Eukaryota</taxon>
        <taxon>Metazoa</taxon>
        <taxon>Spiralia</taxon>
        <taxon>Gnathifera</taxon>
        <taxon>Rotifera</taxon>
        <taxon>Eurotatoria</taxon>
        <taxon>Bdelloidea</taxon>
        <taxon>Philodinida</taxon>
        <taxon>Philodinidae</taxon>
        <taxon>Didymodactylos</taxon>
    </lineage>
</organism>
<sequence length="109" mass="12832">CRICRITSLTDYLIYSDDLSRTIGCRPNFIKIFFTEPKLLLKLMCGPLMNAHYRLTGPHSKPKQARHTILKAKWVKQPNCLYLFRLICYVFCWLLFGIESCKPASWYPL</sequence>
<dbReference type="Proteomes" id="UP000677228">
    <property type="component" value="Unassembled WGS sequence"/>
</dbReference>